<feature type="compositionally biased region" description="Basic and acidic residues" evidence="1">
    <location>
        <begin position="489"/>
        <end position="512"/>
    </location>
</feature>
<feature type="compositionally biased region" description="Basic and acidic residues" evidence="1">
    <location>
        <begin position="634"/>
        <end position="671"/>
    </location>
</feature>
<dbReference type="OrthoDB" id="3561737at2759"/>
<feature type="compositionally biased region" description="Low complexity" evidence="1">
    <location>
        <begin position="416"/>
        <end position="425"/>
    </location>
</feature>
<dbReference type="Pfam" id="PF12868">
    <property type="entry name" value="DUF3824"/>
    <property type="match status" value="2"/>
</dbReference>
<feature type="compositionally biased region" description="Low complexity" evidence="1">
    <location>
        <begin position="528"/>
        <end position="560"/>
    </location>
</feature>
<protein>
    <recommendedName>
        <fullName evidence="2">DUF3824 domain-containing protein</fullName>
    </recommendedName>
</protein>
<feature type="compositionally biased region" description="Basic and acidic residues" evidence="1">
    <location>
        <begin position="1"/>
        <end position="24"/>
    </location>
</feature>
<feature type="region of interest" description="Disordered" evidence="1">
    <location>
        <begin position="1059"/>
        <end position="1079"/>
    </location>
</feature>
<feature type="compositionally biased region" description="Basic and acidic residues" evidence="1">
    <location>
        <begin position="847"/>
        <end position="857"/>
    </location>
</feature>
<evidence type="ECO:0000256" key="1">
    <source>
        <dbReference type="SAM" id="MobiDB-lite"/>
    </source>
</evidence>
<evidence type="ECO:0000313" key="4">
    <source>
        <dbReference type="Proteomes" id="UP000775872"/>
    </source>
</evidence>
<dbReference type="Proteomes" id="UP000775872">
    <property type="component" value="Unassembled WGS sequence"/>
</dbReference>
<gene>
    <name evidence="3" type="ORF">CSOL1703_00007802</name>
</gene>
<feature type="region of interest" description="Disordered" evidence="1">
    <location>
        <begin position="737"/>
        <end position="1025"/>
    </location>
</feature>
<feature type="region of interest" description="Disordered" evidence="1">
    <location>
        <begin position="392"/>
        <end position="722"/>
    </location>
</feature>
<dbReference type="PANTHER" id="PTHR35487:SF1">
    <property type="entry name" value="DUF3824 DOMAIN-CONTAINING PROTEIN"/>
    <property type="match status" value="1"/>
</dbReference>
<feature type="compositionally biased region" description="Basic and acidic residues" evidence="1">
    <location>
        <begin position="876"/>
        <end position="895"/>
    </location>
</feature>
<feature type="compositionally biased region" description="Basic residues" evidence="1">
    <location>
        <begin position="592"/>
        <end position="601"/>
    </location>
</feature>
<keyword evidence="4" id="KW-1185">Reference proteome</keyword>
<feature type="compositionally biased region" description="Basic residues" evidence="1">
    <location>
        <begin position="987"/>
        <end position="996"/>
    </location>
</feature>
<feature type="compositionally biased region" description="Basic and acidic residues" evidence="1">
    <location>
        <begin position="1000"/>
        <end position="1015"/>
    </location>
</feature>
<feature type="compositionally biased region" description="Low complexity" evidence="1">
    <location>
        <begin position="433"/>
        <end position="449"/>
    </location>
</feature>
<reference evidence="3 4" key="2">
    <citation type="submission" date="2021-10" db="EMBL/GenBank/DDBJ databases">
        <authorList>
            <person name="Piombo E."/>
        </authorList>
    </citation>
    <scope>NUCLEOTIDE SEQUENCE [LARGE SCALE GENOMIC DNA]</scope>
</reference>
<feature type="compositionally biased region" description="Pro residues" evidence="1">
    <location>
        <begin position="765"/>
        <end position="776"/>
    </location>
</feature>
<feature type="compositionally biased region" description="Basic and acidic residues" evidence="1">
    <location>
        <begin position="787"/>
        <end position="798"/>
    </location>
</feature>
<dbReference type="InterPro" id="IPR024436">
    <property type="entry name" value="DUF3824"/>
</dbReference>
<feature type="domain" description="DUF3824" evidence="2">
    <location>
        <begin position="615"/>
        <end position="744"/>
    </location>
</feature>
<feature type="compositionally biased region" description="Basic and acidic residues" evidence="1">
    <location>
        <begin position="602"/>
        <end position="611"/>
    </location>
</feature>
<dbReference type="AlphaFoldDB" id="A0A9P0EQT2"/>
<comment type="caution">
    <text evidence="3">The sequence shown here is derived from an EMBL/GenBank/DDBJ whole genome shotgun (WGS) entry which is preliminary data.</text>
</comment>
<feature type="compositionally biased region" description="Basic residues" evidence="1">
    <location>
        <begin position="25"/>
        <end position="34"/>
    </location>
</feature>
<reference evidence="4" key="1">
    <citation type="submission" date="2019-06" db="EMBL/GenBank/DDBJ databases">
        <authorList>
            <person name="Broberg M."/>
        </authorList>
    </citation>
    <scope>NUCLEOTIDE SEQUENCE [LARGE SCALE GENOMIC DNA]</scope>
</reference>
<feature type="domain" description="DUF3824" evidence="2">
    <location>
        <begin position="465"/>
        <end position="539"/>
    </location>
</feature>
<feature type="region of interest" description="Disordered" evidence="1">
    <location>
        <begin position="1"/>
        <end position="109"/>
    </location>
</feature>
<proteinExistence type="predicted"/>
<feature type="compositionally biased region" description="Basic and acidic residues" evidence="1">
    <location>
        <begin position="909"/>
        <end position="949"/>
    </location>
</feature>
<organism evidence="3 4">
    <name type="scientific">Clonostachys solani</name>
    <dbReference type="NCBI Taxonomy" id="160281"/>
    <lineage>
        <taxon>Eukaryota</taxon>
        <taxon>Fungi</taxon>
        <taxon>Dikarya</taxon>
        <taxon>Ascomycota</taxon>
        <taxon>Pezizomycotina</taxon>
        <taxon>Sordariomycetes</taxon>
        <taxon>Hypocreomycetidae</taxon>
        <taxon>Hypocreales</taxon>
        <taxon>Bionectriaceae</taxon>
        <taxon>Clonostachys</taxon>
    </lineage>
</organism>
<feature type="region of interest" description="Disordered" evidence="1">
    <location>
        <begin position="213"/>
        <end position="233"/>
    </location>
</feature>
<name>A0A9P0EQT2_9HYPO</name>
<feature type="compositionally biased region" description="Basic and acidic residues" evidence="1">
    <location>
        <begin position="581"/>
        <end position="591"/>
    </location>
</feature>
<evidence type="ECO:0000259" key="2">
    <source>
        <dbReference type="Pfam" id="PF12868"/>
    </source>
</evidence>
<sequence>MGDGYRESRYRDRDGSESGEERYRTTKVRRYKIKPGRDDHYESFEVDDEPRSRYSGLPIRTRDDYYDFDRRPERPRSEYIPRSEHPDDRRSAYYEPEKDFHKDADPGRITVWEPKESDVDFDRRSRYSRHDDEIRVEKEYEGRYKDSHGHDVDRIQKETEYYIRPSPPPSPVIVRQRAEPQKIIFQEAPPPAPIVVPRQESNIVMLREKEPAREMVRREKEPAREMVRRERDRPEEEYYYRHEEYDGPYRSRSDLDRERDHALARMDHHRRHHDSYSDDEDYYVHHRRIVRKERSESPHRKRIMAAGALAGAGVTALLSSRRDENGDLPEHRRRKVLAGSALGAIGTEALRRAYSAHEEKHGGSPDSHSTLKKALGVAAVGLAAAGAAKYMQANKVDKEESSRGRSRRRSHSVATSRFGSGSPARSRSRRRSVSVAKAALGTAATAGLIKKLRSRSRRKSGDRSRSKSKIRHLAEIGGAATAAGVAAKLWDKRAEKKNKEDDERELSRERERSRRHSTRGRSRDQSWSRSPSRGPSRASSRAPSRSRSRAPSARNRSPGSEVGLIEYGNDPLGPGPSKSAHGYESEAEERRRRQRRSRGRSHSSDEGEARDRHARSKSRLRDMAAGGAAALGIKEFRSQKQEEDLDRRSRERQAREEMRTRDRMEARDRSRSRSRGGGARGPDYFGDYNGRTSPPNASGGAYFPPYPSSTPGREDAPGGYANAAMPEANLYHNNRYVPQDYTGYVPPRTPGENVGMGINGGSGLPPAPPAGPPPRPRSSAGSYPPEHVSEDPCLRGSEEDAITQPQPQKPPSEAPKPPSEAPPRAKSVVFGPLSPRSSVTMERHKRGFFDESRDIKRPAPLLLENGPSDSPDTPDSPEKPKDNRPDRDSSSERRIVRIRPQDLLAGSQDRARQRRNESNDRSKPDKSDDRDNHNKRGEREERDASSERRIVRRPSRKSRPPASESDDDIEILPDRFDDGGSPVSEHRPRRSHHRSSRSADYSHRSRHPDDQDRRGSWQFGGADPQLMDTVVRGVTSVMEGKKNWVSLLGDVLGSGVIGGLGGQALQEEDDHDRRRHRHR</sequence>
<accession>A0A9P0EQT2</accession>
<dbReference type="EMBL" id="CABFOC020000091">
    <property type="protein sequence ID" value="CAH0058777.1"/>
    <property type="molecule type" value="Genomic_DNA"/>
</dbReference>
<feature type="compositionally biased region" description="Low complexity" evidence="1">
    <location>
        <begin position="475"/>
        <end position="487"/>
    </location>
</feature>
<feature type="compositionally biased region" description="Basic residues" evidence="1">
    <location>
        <begin position="950"/>
        <end position="959"/>
    </location>
</feature>
<evidence type="ECO:0000313" key="3">
    <source>
        <dbReference type="EMBL" id="CAH0058777.1"/>
    </source>
</evidence>
<feature type="compositionally biased region" description="Pro residues" evidence="1">
    <location>
        <begin position="807"/>
        <end position="821"/>
    </location>
</feature>
<feature type="compositionally biased region" description="Basic and acidic residues" evidence="1">
    <location>
        <begin position="60"/>
        <end position="106"/>
    </location>
</feature>
<dbReference type="PANTHER" id="PTHR35487">
    <property type="entry name" value="DUF3824 DOMAIN-CONTAINING PROTEIN"/>
    <property type="match status" value="1"/>
</dbReference>